<feature type="domain" description="Helicase HerA central" evidence="7">
    <location>
        <begin position="131"/>
        <end position="421"/>
    </location>
</feature>
<keyword evidence="5" id="KW-0238">DNA-binding</keyword>
<evidence type="ECO:0000256" key="6">
    <source>
        <dbReference type="ARBA" id="ARBA00023235"/>
    </source>
</evidence>
<dbReference type="InterPro" id="IPR027417">
    <property type="entry name" value="P-loop_NTPase"/>
</dbReference>
<evidence type="ECO:0000259" key="8">
    <source>
        <dbReference type="Pfam" id="PF05872"/>
    </source>
</evidence>
<dbReference type="InterPro" id="IPR033186">
    <property type="entry name" value="HerA_C"/>
</dbReference>
<proteinExistence type="predicted"/>
<organism evidence="10 11">
    <name type="scientific">Paraburkholderia gardini</name>
    <dbReference type="NCBI Taxonomy" id="2823469"/>
    <lineage>
        <taxon>Bacteria</taxon>
        <taxon>Pseudomonadati</taxon>
        <taxon>Pseudomonadota</taxon>
        <taxon>Betaproteobacteria</taxon>
        <taxon>Burkholderiales</taxon>
        <taxon>Burkholderiaceae</taxon>
        <taxon>Paraburkholderia</taxon>
    </lineage>
</organism>
<evidence type="ECO:0000256" key="4">
    <source>
        <dbReference type="ARBA" id="ARBA00022840"/>
    </source>
</evidence>
<dbReference type="EMBL" id="CAJQYY010000006">
    <property type="protein sequence ID" value="CAG4892813.1"/>
    <property type="molecule type" value="Genomic_DNA"/>
</dbReference>
<dbReference type="Proteomes" id="UP000789752">
    <property type="component" value="Unassembled WGS sequence"/>
</dbReference>
<keyword evidence="3" id="KW-0347">Helicase</keyword>
<keyword evidence="6" id="KW-0413">Isomerase</keyword>
<dbReference type="Pfam" id="PF01935">
    <property type="entry name" value="DUF87"/>
    <property type="match status" value="1"/>
</dbReference>
<dbReference type="InterPro" id="IPR008571">
    <property type="entry name" value="HerA-like"/>
</dbReference>
<accession>A0ABN7QH50</accession>
<dbReference type="SUPFAM" id="SSF52540">
    <property type="entry name" value="P-loop containing nucleoside triphosphate hydrolases"/>
    <property type="match status" value="1"/>
</dbReference>
<evidence type="ECO:0008006" key="12">
    <source>
        <dbReference type="Google" id="ProtNLM"/>
    </source>
</evidence>
<keyword evidence="2" id="KW-0378">Hydrolase</keyword>
<dbReference type="InterPro" id="IPR002789">
    <property type="entry name" value="HerA_central"/>
</dbReference>
<evidence type="ECO:0000259" key="7">
    <source>
        <dbReference type="Pfam" id="PF01935"/>
    </source>
</evidence>
<sequence length="680" mass="73982">MNSKPTLLGYVGAVTGATVSIRQSPSVASGIAIIGGKSYRIGQVGSFVRIPQGYHDLYGIVAEVGANATPEAVREPNDRGDRWMTIQLVGEIVGSSFERGISQYPSVNDEVHLVTEEDLAVIYGSADGGQVVIGRLANAEGISVRIDLDKLVTRHSAVLGSTGAGKSTTVASLLRSIVMGDAGDEQGGFPSASVLLLDVHGEYSRALQSIATVFRVNPSDGEEPLHIPFWALDPADLLTFLMGKLDDKAMSQILDKVLEYKMTLANAVSFAGLDVTSMTADSPIPFNLKKLWFELVDPEIKTWEDSAKTKPALMEAGDAETLRAPKYKPNGLGSTAPFINNIGVLSIRRPLDQMRSRLLDRRYDFLLHPGAWEPEIDGSTEKDLPDLLSTWLGHGKPITILDLSGIPSAVLAQLIAAILKIIYEGLFWGREKSEGGIHRPMLVVMEEAHRYLSKEGGGPARDIVQRIVKEGRKFGIGAMIVSQRPSEVDETILSQCGTFIALRLSNAADRSKVQGALPDNLSGIVESLPVLRTGEAIITGEAARLPLRCRIALPNEEHRPQSEDPAVAKRWKGSRISEDYTRLAASWRAQNPLWAAAHLKREKLKPGEIADMEREMVASSTVLSVGYEAASETLEVEFKSGGLYQYYNVPESVYQDFMASDSKGKFLHVYIKSSYPSSRV</sequence>
<feature type="domain" description="KTSC" evidence="9">
    <location>
        <begin position="619"/>
        <end position="675"/>
    </location>
</feature>
<keyword evidence="1" id="KW-0547">Nucleotide-binding</keyword>
<dbReference type="InterPro" id="IPR025309">
    <property type="entry name" value="KTSC_dom"/>
</dbReference>
<evidence type="ECO:0000313" key="10">
    <source>
        <dbReference type="EMBL" id="CAG4892813.1"/>
    </source>
</evidence>
<evidence type="ECO:0000256" key="5">
    <source>
        <dbReference type="ARBA" id="ARBA00023125"/>
    </source>
</evidence>
<reference evidence="10 11" key="1">
    <citation type="submission" date="2021-04" db="EMBL/GenBank/DDBJ databases">
        <authorList>
            <person name="Vanwijnsberghe S."/>
        </authorList>
    </citation>
    <scope>NUCLEOTIDE SEQUENCE [LARGE SCALE GENOMIC DNA]</scope>
    <source>
        <strain evidence="10 11">LMG 32171</strain>
    </source>
</reference>
<protein>
    <recommendedName>
        <fullName evidence="12">Helicase HerA central domain-containing protein</fullName>
    </recommendedName>
</protein>
<keyword evidence="4" id="KW-0067">ATP-binding</keyword>
<evidence type="ECO:0000256" key="2">
    <source>
        <dbReference type="ARBA" id="ARBA00022801"/>
    </source>
</evidence>
<comment type="caution">
    <text evidence="10">The sequence shown here is derived from an EMBL/GenBank/DDBJ whole genome shotgun (WGS) entry which is preliminary data.</text>
</comment>
<gene>
    <name evidence="10" type="ORF">R54767_01414</name>
</gene>
<evidence type="ECO:0000256" key="3">
    <source>
        <dbReference type="ARBA" id="ARBA00022806"/>
    </source>
</evidence>
<dbReference type="Pfam" id="PF13619">
    <property type="entry name" value="KTSC"/>
    <property type="match status" value="1"/>
</dbReference>
<dbReference type="Pfam" id="PF05872">
    <property type="entry name" value="HerA_C"/>
    <property type="match status" value="1"/>
</dbReference>
<evidence type="ECO:0000256" key="1">
    <source>
        <dbReference type="ARBA" id="ARBA00022741"/>
    </source>
</evidence>
<dbReference type="PANTHER" id="PTHR42957:SF1">
    <property type="entry name" value="HELICASE MJ1565-RELATED"/>
    <property type="match status" value="1"/>
</dbReference>
<evidence type="ECO:0000313" key="11">
    <source>
        <dbReference type="Proteomes" id="UP000789752"/>
    </source>
</evidence>
<dbReference type="RefSeq" id="WP_228976410.1">
    <property type="nucleotide sequence ID" value="NZ_CAJQYY010000006.1"/>
</dbReference>
<dbReference type="Gene3D" id="3.40.50.300">
    <property type="entry name" value="P-loop containing nucleotide triphosphate hydrolases"/>
    <property type="match status" value="2"/>
</dbReference>
<evidence type="ECO:0000259" key="9">
    <source>
        <dbReference type="Pfam" id="PF13619"/>
    </source>
</evidence>
<dbReference type="PANTHER" id="PTHR42957">
    <property type="entry name" value="HELICASE MJ1565-RELATED"/>
    <property type="match status" value="1"/>
</dbReference>
<name>A0ABN7QH50_9BURK</name>
<feature type="domain" description="Helicase HerA-like C-terminal" evidence="8">
    <location>
        <begin position="433"/>
        <end position="539"/>
    </location>
</feature>
<keyword evidence="11" id="KW-1185">Reference proteome</keyword>